<sequence length="69" mass="7302">MSTPTASPVIVTARELHGCTSVCCPNPSMTAWNSHPRVFIDISHTGRGVCPYCGTQYQLKEGEVAGGGH</sequence>
<dbReference type="EMBL" id="JAWDIE010000006">
    <property type="protein sequence ID" value="MEJ7137762.1"/>
    <property type="molecule type" value="Genomic_DNA"/>
</dbReference>
<dbReference type="Proteomes" id="UP001364695">
    <property type="component" value="Unassembled WGS sequence"/>
</dbReference>
<organism evidence="1 2">
    <name type="scientific">Amphibiibacter pelophylacis</name>
    <dbReference type="NCBI Taxonomy" id="1799477"/>
    <lineage>
        <taxon>Bacteria</taxon>
        <taxon>Pseudomonadati</taxon>
        <taxon>Pseudomonadota</taxon>
        <taxon>Betaproteobacteria</taxon>
        <taxon>Burkholderiales</taxon>
        <taxon>Sphaerotilaceae</taxon>
        <taxon>Amphibiibacter</taxon>
    </lineage>
</organism>
<name>A0ACC6P0P7_9BURK</name>
<proteinExistence type="predicted"/>
<protein>
    <submittedName>
        <fullName evidence="1">Zinc-finger domain-containing protein</fullName>
    </submittedName>
</protein>
<reference evidence="1" key="1">
    <citation type="submission" date="2023-10" db="EMBL/GenBank/DDBJ databases">
        <title>Amphibacter perezi, gen. nov., sp. nov. a novel taxa of the family Comamonadaceae, class Betaproteobacteria isolated from the skin microbiota of Pelophylax perezi from different populations.</title>
        <authorList>
            <person name="Costa S."/>
            <person name="Proenca D.N."/>
            <person name="Lopes I."/>
            <person name="Morais P.V."/>
        </authorList>
    </citation>
    <scope>NUCLEOTIDE SEQUENCE</scope>
    <source>
        <strain evidence="1">SL12-8</strain>
    </source>
</reference>
<keyword evidence="2" id="KW-1185">Reference proteome</keyword>
<evidence type="ECO:0000313" key="1">
    <source>
        <dbReference type="EMBL" id="MEJ7137762.1"/>
    </source>
</evidence>
<gene>
    <name evidence="1" type="ORF">RV045_04855</name>
</gene>
<accession>A0ACC6P0P7</accession>
<keyword evidence="1" id="KW-0479">Metal-binding</keyword>
<evidence type="ECO:0000313" key="2">
    <source>
        <dbReference type="Proteomes" id="UP001364695"/>
    </source>
</evidence>
<comment type="caution">
    <text evidence="1">The sequence shown here is derived from an EMBL/GenBank/DDBJ whole genome shotgun (WGS) entry which is preliminary data.</text>
</comment>
<keyword evidence="1" id="KW-0863">Zinc-finger</keyword>
<keyword evidence="1" id="KW-0862">Zinc</keyword>